<sequence length="60" mass="6940">MPRESFDDEIQTAPWLSSSFPCPSVKGLRQADSPYSCETAPVFHRIPRFFDLHSFFISFL</sequence>
<gene>
    <name evidence="1" type="ORF">GCWU000321_01812</name>
</gene>
<proteinExistence type="predicted"/>
<dbReference type="AlphaFoldDB" id="C9LQI0"/>
<dbReference type="EMBL" id="ACIM02000001">
    <property type="protein sequence ID" value="EEW97816.1"/>
    <property type="molecule type" value="Genomic_DNA"/>
</dbReference>
<keyword evidence="2" id="KW-1185">Reference proteome</keyword>
<reference evidence="1" key="1">
    <citation type="submission" date="2009-09" db="EMBL/GenBank/DDBJ databases">
        <authorList>
            <person name="Weinstock G."/>
            <person name="Sodergren E."/>
            <person name="Clifton S."/>
            <person name="Fulton L."/>
            <person name="Fulton B."/>
            <person name="Courtney L."/>
            <person name="Fronick C."/>
            <person name="Harrison M."/>
            <person name="Strong C."/>
            <person name="Farmer C."/>
            <person name="Delahaunty K."/>
            <person name="Markovic C."/>
            <person name="Hall O."/>
            <person name="Minx P."/>
            <person name="Tomlinson C."/>
            <person name="Mitreva M."/>
            <person name="Nelson J."/>
            <person name="Hou S."/>
            <person name="Wollam A."/>
            <person name="Pepin K.H."/>
            <person name="Johnson M."/>
            <person name="Bhonagiri V."/>
            <person name="Nash W.E."/>
            <person name="Warren W."/>
            <person name="Chinwalla A."/>
            <person name="Mardis E.R."/>
            <person name="Wilson R.K."/>
        </authorList>
    </citation>
    <scope>NUCLEOTIDE SEQUENCE [LARGE SCALE GENOMIC DNA]</scope>
    <source>
        <strain evidence="1">DSM 15470</strain>
    </source>
</reference>
<accession>C9LQI0</accession>
<dbReference type="Proteomes" id="UP000004736">
    <property type="component" value="Unassembled WGS sequence"/>
</dbReference>
<evidence type="ECO:0000313" key="1">
    <source>
        <dbReference type="EMBL" id="EEW97816.1"/>
    </source>
</evidence>
<protein>
    <submittedName>
        <fullName evidence="1">Uncharacterized protein</fullName>
    </submittedName>
</protein>
<organism evidence="1 2">
    <name type="scientific">Dialister invisus DSM 15470</name>
    <dbReference type="NCBI Taxonomy" id="592028"/>
    <lineage>
        <taxon>Bacteria</taxon>
        <taxon>Bacillati</taxon>
        <taxon>Bacillota</taxon>
        <taxon>Negativicutes</taxon>
        <taxon>Veillonellales</taxon>
        <taxon>Veillonellaceae</taxon>
        <taxon>Dialister</taxon>
    </lineage>
</organism>
<name>C9LQI0_9FIRM</name>
<dbReference type="HOGENOM" id="CLU_2933943_0_0_9"/>
<dbReference type="STRING" id="592028.GCWU000321_01812"/>
<comment type="caution">
    <text evidence="1">The sequence shown here is derived from an EMBL/GenBank/DDBJ whole genome shotgun (WGS) entry which is preliminary data.</text>
</comment>
<evidence type="ECO:0000313" key="2">
    <source>
        <dbReference type="Proteomes" id="UP000004736"/>
    </source>
</evidence>